<protein>
    <submittedName>
        <fullName evidence="2">Uncharacterized protein</fullName>
    </submittedName>
</protein>
<comment type="caution">
    <text evidence="2">The sequence shown here is derived from an EMBL/GenBank/DDBJ whole genome shotgun (WGS) entry which is preliminary data.</text>
</comment>
<reference evidence="2" key="1">
    <citation type="journal article" date="2014" name="Front. Microbiol.">
        <title>High frequency of phylogenetically diverse reductive dehalogenase-homologous genes in deep subseafloor sedimentary metagenomes.</title>
        <authorList>
            <person name="Kawai M."/>
            <person name="Futagami T."/>
            <person name="Toyoda A."/>
            <person name="Takaki Y."/>
            <person name="Nishi S."/>
            <person name="Hori S."/>
            <person name="Arai W."/>
            <person name="Tsubouchi T."/>
            <person name="Morono Y."/>
            <person name="Uchiyama I."/>
            <person name="Ito T."/>
            <person name="Fujiyama A."/>
            <person name="Inagaki F."/>
            <person name="Takami H."/>
        </authorList>
    </citation>
    <scope>NUCLEOTIDE SEQUENCE</scope>
    <source>
        <strain evidence="2">Expedition CK06-06</strain>
    </source>
</reference>
<evidence type="ECO:0000256" key="1">
    <source>
        <dbReference type="SAM" id="MobiDB-lite"/>
    </source>
</evidence>
<proteinExistence type="predicted"/>
<evidence type="ECO:0000313" key="2">
    <source>
        <dbReference type="EMBL" id="GAJ24823.1"/>
    </source>
</evidence>
<gene>
    <name evidence="2" type="ORF">S12H4_56225</name>
</gene>
<dbReference type="EMBL" id="BARW01036174">
    <property type="protein sequence ID" value="GAJ24823.1"/>
    <property type="molecule type" value="Genomic_DNA"/>
</dbReference>
<dbReference type="AlphaFoldDB" id="X1V4V5"/>
<name>X1V4V5_9ZZZZ</name>
<sequence>SGCIYPILPMSADLGGGKNTAGGSGTQGKDSGS</sequence>
<organism evidence="2">
    <name type="scientific">marine sediment metagenome</name>
    <dbReference type="NCBI Taxonomy" id="412755"/>
    <lineage>
        <taxon>unclassified sequences</taxon>
        <taxon>metagenomes</taxon>
        <taxon>ecological metagenomes</taxon>
    </lineage>
</organism>
<feature type="non-terminal residue" evidence="2">
    <location>
        <position position="1"/>
    </location>
</feature>
<feature type="compositionally biased region" description="Gly residues" evidence="1">
    <location>
        <begin position="14"/>
        <end position="26"/>
    </location>
</feature>
<feature type="region of interest" description="Disordered" evidence="1">
    <location>
        <begin position="11"/>
        <end position="33"/>
    </location>
</feature>
<accession>X1V4V5</accession>